<dbReference type="RefSeq" id="WP_099460938.1">
    <property type="nucleotide sequence ID" value="NZ_LDWY01000011.1"/>
</dbReference>
<dbReference type="InterPro" id="IPR011856">
    <property type="entry name" value="tRNA_endonuc-like_dom_sf"/>
</dbReference>
<proteinExistence type="inferred from homology"/>
<dbReference type="InterPro" id="IPR011335">
    <property type="entry name" value="Restrct_endonuc-II-like"/>
</dbReference>
<sequence length="112" mass="13355">MGLASHLSGILGENRACAFLKKHHFEILERNFHSKFGEIDIIAKKDEILHFVEVKFTEKDYEPYERLDLKKYDKILKTIEFYKLKRQISNDFQLDLICIKGKEIEFFENISL</sequence>
<name>A0A2G4R6H8_9BACT</name>
<dbReference type="SUPFAM" id="SSF52980">
    <property type="entry name" value="Restriction endonuclease-like"/>
    <property type="match status" value="1"/>
</dbReference>
<evidence type="ECO:0000256" key="2">
    <source>
        <dbReference type="HAMAP-Rule" id="MF_00048"/>
    </source>
</evidence>
<dbReference type="Gene3D" id="3.40.1350.10">
    <property type="match status" value="1"/>
</dbReference>
<dbReference type="HAMAP" id="MF_00048">
    <property type="entry name" value="UPF0102"/>
    <property type="match status" value="1"/>
</dbReference>
<dbReference type="AlphaFoldDB" id="A0A2G4R6H8"/>
<organism evidence="3 4">
    <name type="scientific">Campylobacter vulpis</name>
    <dbReference type="NCBI Taxonomy" id="1655500"/>
    <lineage>
        <taxon>Bacteria</taxon>
        <taxon>Pseudomonadati</taxon>
        <taxon>Campylobacterota</taxon>
        <taxon>Epsilonproteobacteria</taxon>
        <taxon>Campylobacterales</taxon>
        <taxon>Campylobacteraceae</taxon>
        <taxon>Campylobacter</taxon>
    </lineage>
</organism>
<dbReference type="InterPro" id="IPR003509">
    <property type="entry name" value="UPF0102_YraN-like"/>
</dbReference>
<evidence type="ECO:0000313" key="4">
    <source>
        <dbReference type="Proteomes" id="UP000237472"/>
    </source>
</evidence>
<evidence type="ECO:0000256" key="1">
    <source>
        <dbReference type="ARBA" id="ARBA00006738"/>
    </source>
</evidence>
<protein>
    <recommendedName>
        <fullName evidence="2">UPF0102 protein AA994_01140</fullName>
    </recommendedName>
</protein>
<dbReference type="NCBIfam" id="NF009152">
    <property type="entry name" value="PRK12497.2-4"/>
    <property type="match status" value="1"/>
</dbReference>
<dbReference type="EMBL" id="LDWY01000011">
    <property type="protein sequence ID" value="PHY92168.1"/>
    <property type="molecule type" value="Genomic_DNA"/>
</dbReference>
<dbReference type="OrthoDB" id="9794876at2"/>
<comment type="similarity">
    <text evidence="1 2">Belongs to the UPF0102 family.</text>
</comment>
<comment type="caution">
    <text evidence="3">The sequence shown here is derived from an EMBL/GenBank/DDBJ whole genome shotgun (WGS) entry which is preliminary data.</text>
</comment>
<dbReference type="Proteomes" id="UP000237472">
    <property type="component" value="Unassembled WGS sequence"/>
</dbReference>
<gene>
    <name evidence="3" type="ORF">AA994_01140</name>
</gene>
<accession>A0A2G4R6H8</accession>
<dbReference type="Pfam" id="PF02021">
    <property type="entry name" value="UPF0102"/>
    <property type="match status" value="1"/>
</dbReference>
<reference evidence="4" key="1">
    <citation type="submission" date="2015-06" db="EMBL/GenBank/DDBJ databases">
        <authorList>
            <person name="Parisi A."/>
            <person name="Chiara M."/>
            <person name="Florio D."/>
            <person name="Miccolupo A."/>
            <person name="Manzari C."/>
            <person name="Mion D."/>
            <person name="Caruso M."/>
            <person name="D'erchia A.M."/>
            <person name="Zanoni R."/>
        </authorList>
    </citation>
    <scope>NUCLEOTIDE SEQUENCE [LARGE SCALE GENOMIC DNA]</scope>
    <source>
        <strain evidence="4">73/13</strain>
    </source>
</reference>
<evidence type="ECO:0000313" key="3">
    <source>
        <dbReference type="EMBL" id="PHY92168.1"/>
    </source>
</evidence>
<dbReference type="PANTHER" id="PTHR34039">
    <property type="entry name" value="UPF0102 PROTEIN YRAN"/>
    <property type="match status" value="1"/>
</dbReference>
<dbReference type="GO" id="GO:0003676">
    <property type="term" value="F:nucleic acid binding"/>
    <property type="evidence" value="ECO:0007669"/>
    <property type="project" value="InterPro"/>
</dbReference>
<dbReference type="PANTHER" id="PTHR34039:SF1">
    <property type="entry name" value="UPF0102 PROTEIN YRAN"/>
    <property type="match status" value="1"/>
</dbReference>